<protein>
    <submittedName>
        <fullName evidence="1">Uncharacterized protein</fullName>
    </submittedName>
</protein>
<name>Q7UDU6_RHOBA</name>
<dbReference type="EMBL" id="BX294153">
    <property type="protein sequence ID" value="CAD79311.1"/>
    <property type="molecule type" value="Genomic_DNA"/>
</dbReference>
<dbReference type="HOGENOM" id="CLU_3238801_0_0_0"/>
<dbReference type="InParanoid" id="Q7UDU6"/>
<dbReference type="Proteomes" id="UP000001025">
    <property type="component" value="Chromosome"/>
</dbReference>
<reference evidence="1 2" key="1">
    <citation type="journal article" date="2003" name="Proc. Natl. Acad. Sci. U.S.A.">
        <title>Complete genome sequence of the marine planctomycete Pirellula sp. strain 1.</title>
        <authorList>
            <person name="Gloeckner F.O."/>
            <person name="Kube M."/>
            <person name="Bauer M."/>
            <person name="Teeling H."/>
            <person name="Lombardot T."/>
            <person name="Ludwig W."/>
            <person name="Gade D."/>
            <person name="Beck A."/>
            <person name="Borzym K."/>
            <person name="Heitmann K."/>
            <person name="Rabus R."/>
            <person name="Schlesner H."/>
            <person name="Amann R."/>
            <person name="Reinhardt R."/>
        </authorList>
    </citation>
    <scope>NUCLEOTIDE SEQUENCE [LARGE SCALE GENOMIC DNA]</scope>
    <source>
        <strain evidence="2">DSM 10527 / NCIMB 13988 / SH1</strain>
    </source>
</reference>
<dbReference type="STRING" id="243090.RB11798"/>
<evidence type="ECO:0000313" key="2">
    <source>
        <dbReference type="Proteomes" id="UP000001025"/>
    </source>
</evidence>
<evidence type="ECO:0000313" key="1">
    <source>
        <dbReference type="EMBL" id="CAD79311.1"/>
    </source>
</evidence>
<dbReference type="AlphaFoldDB" id="Q7UDU6"/>
<sequence>MREQAGSCRWIRLGVCPYPFVTCLSLGRQRVRTRSQIGHLIAL</sequence>
<proteinExistence type="predicted"/>
<keyword evidence="2" id="KW-1185">Reference proteome</keyword>
<dbReference type="EnsemblBacteria" id="CAD79311">
    <property type="protein sequence ID" value="CAD79311"/>
    <property type="gene ID" value="RB11798"/>
</dbReference>
<dbReference type="KEGG" id="rba:RB11798"/>
<gene>
    <name evidence="1" type="ordered locus">RB11798</name>
</gene>
<organism evidence="1 2">
    <name type="scientific">Rhodopirellula baltica (strain DSM 10527 / NCIMB 13988 / SH1)</name>
    <dbReference type="NCBI Taxonomy" id="243090"/>
    <lineage>
        <taxon>Bacteria</taxon>
        <taxon>Pseudomonadati</taxon>
        <taxon>Planctomycetota</taxon>
        <taxon>Planctomycetia</taxon>
        <taxon>Pirellulales</taxon>
        <taxon>Pirellulaceae</taxon>
        <taxon>Rhodopirellula</taxon>
    </lineage>
</organism>
<accession>Q7UDU6</accession>